<dbReference type="InterPro" id="IPR024742">
    <property type="entry name" value="Glycogen_debranch_N"/>
</dbReference>
<gene>
    <name evidence="3" type="ORF">C7H19_15710</name>
</gene>
<accession>A0A2T1LVD6</accession>
<dbReference type="InterPro" id="IPR012341">
    <property type="entry name" value="6hp_glycosidase-like_sf"/>
</dbReference>
<reference evidence="3 4" key="2">
    <citation type="submission" date="2018-03" db="EMBL/GenBank/DDBJ databases">
        <authorList>
            <person name="Keele B.F."/>
        </authorList>
    </citation>
    <scope>NUCLEOTIDE SEQUENCE [LARGE SCALE GENOMIC DNA]</scope>
    <source>
        <strain evidence="3 4">CCALA 016</strain>
    </source>
</reference>
<protein>
    <submittedName>
        <fullName evidence="3">Glycogen debranching protein</fullName>
    </submittedName>
</protein>
<dbReference type="OrthoDB" id="9761875at2"/>
<organism evidence="3 4">
    <name type="scientific">Aphanothece hegewaldii CCALA 016</name>
    <dbReference type="NCBI Taxonomy" id="2107694"/>
    <lineage>
        <taxon>Bacteria</taxon>
        <taxon>Bacillati</taxon>
        <taxon>Cyanobacteriota</taxon>
        <taxon>Cyanophyceae</taxon>
        <taxon>Oscillatoriophycideae</taxon>
        <taxon>Chroococcales</taxon>
        <taxon>Aphanothecaceae</taxon>
        <taxon>Aphanothece</taxon>
    </lineage>
</organism>
<dbReference type="InterPro" id="IPR008928">
    <property type="entry name" value="6-hairpin_glycosidase_sf"/>
</dbReference>
<proteinExistence type="predicted"/>
<reference evidence="3 4" key="1">
    <citation type="submission" date="2018-03" db="EMBL/GenBank/DDBJ databases">
        <title>The ancient ancestry and fast evolution of plastids.</title>
        <authorList>
            <person name="Moore K.R."/>
            <person name="Magnabosco C."/>
            <person name="Momper L."/>
            <person name="Gold D.A."/>
            <person name="Bosak T."/>
            <person name="Fournier G.P."/>
        </authorList>
    </citation>
    <scope>NUCLEOTIDE SEQUENCE [LARGE SCALE GENOMIC DNA]</scope>
    <source>
        <strain evidence="3 4">CCALA 016</strain>
    </source>
</reference>
<dbReference type="RefSeq" id="WP_106457870.1">
    <property type="nucleotide sequence ID" value="NZ_PXOH01000018.1"/>
</dbReference>
<keyword evidence="4" id="KW-1185">Reference proteome</keyword>
<evidence type="ECO:0000259" key="1">
    <source>
        <dbReference type="Pfam" id="PF06202"/>
    </source>
</evidence>
<dbReference type="Gene3D" id="1.50.10.10">
    <property type="match status" value="1"/>
</dbReference>
<feature type="domain" description="Glycogen debranching enzyme C-terminal" evidence="1">
    <location>
        <begin position="284"/>
        <end position="651"/>
    </location>
</feature>
<evidence type="ECO:0000259" key="2">
    <source>
        <dbReference type="Pfam" id="PF12439"/>
    </source>
</evidence>
<dbReference type="Pfam" id="PF06202">
    <property type="entry name" value="GDE_C"/>
    <property type="match status" value="1"/>
</dbReference>
<dbReference type="AlphaFoldDB" id="A0A2T1LVD6"/>
<evidence type="ECO:0000313" key="3">
    <source>
        <dbReference type="EMBL" id="PSF35682.1"/>
    </source>
</evidence>
<dbReference type="EMBL" id="PXOH01000018">
    <property type="protein sequence ID" value="PSF35682.1"/>
    <property type="molecule type" value="Genomic_DNA"/>
</dbReference>
<dbReference type="Pfam" id="PF12439">
    <property type="entry name" value="GDE_N"/>
    <property type="match status" value="1"/>
</dbReference>
<dbReference type="FunFam" id="1.50.10.10:FF:000073">
    <property type="entry name" value="Glycogen debranching enzyme, hypothetical (TreX-like)"/>
    <property type="match status" value="1"/>
</dbReference>
<dbReference type="NCBIfam" id="TIGR01561">
    <property type="entry name" value="gde_arch"/>
    <property type="match status" value="1"/>
</dbReference>
<dbReference type="GO" id="GO:0005980">
    <property type="term" value="P:glycogen catabolic process"/>
    <property type="evidence" value="ECO:0007669"/>
    <property type="project" value="InterPro"/>
</dbReference>
<dbReference type="GO" id="GO:0004135">
    <property type="term" value="F:amylo-alpha-1,6-glucosidase activity"/>
    <property type="evidence" value="ECO:0007669"/>
    <property type="project" value="InterPro"/>
</dbReference>
<comment type="caution">
    <text evidence="3">The sequence shown here is derived from an EMBL/GenBank/DDBJ whole genome shotgun (WGS) entry which is preliminary data.</text>
</comment>
<dbReference type="Proteomes" id="UP000239001">
    <property type="component" value="Unassembled WGS sequence"/>
</dbReference>
<dbReference type="GO" id="GO:0004134">
    <property type="term" value="F:4-alpha-glucanotransferase activity"/>
    <property type="evidence" value="ECO:0007669"/>
    <property type="project" value="InterPro"/>
</dbReference>
<dbReference type="InterPro" id="IPR010401">
    <property type="entry name" value="AGL/Gdb1"/>
</dbReference>
<dbReference type="PANTHER" id="PTHR10569:SF2">
    <property type="entry name" value="GLYCOGEN DEBRANCHING ENZYME"/>
    <property type="match status" value="1"/>
</dbReference>
<dbReference type="InterPro" id="IPR006451">
    <property type="entry name" value="Glycogen_debranch_arc"/>
</dbReference>
<dbReference type="InterPro" id="IPR032790">
    <property type="entry name" value="GDE_C"/>
</dbReference>
<dbReference type="PROSITE" id="PS51257">
    <property type="entry name" value="PROKAR_LIPOPROTEIN"/>
    <property type="match status" value="1"/>
</dbReference>
<dbReference type="PANTHER" id="PTHR10569">
    <property type="entry name" value="GLYCOGEN DEBRANCHING ENZYME"/>
    <property type="match status" value="1"/>
</dbReference>
<evidence type="ECO:0000313" key="4">
    <source>
        <dbReference type="Proteomes" id="UP000239001"/>
    </source>
</evidence>
<dbReference type="SUPFAM" id="SSF48208">
    <property type="entry name" value="Six-hairpin glycosidases"/>
    <property type="match status" value="1"/>
</dbReference>
<name>A0A2T1LVD6_9CHRO</name>
<feature type="domain" description="Glycogen debranching enzyme bacterial and archaeal type N-terminal" evidence="2">
    <location>
        <begin position="19"/>
        <end position="238"/>
    </location>
</feature>
<sequence>MTLYLGRDICNDLNIASQREWLVTNGIGGFACGTISGILTRRYHGLLIAALKPPLGRTLLLSKLEEIAEYNGKKYELSANRWIDGLIHPQGYLNIENFCLKGTIPVWRFACGDAIIEKRIWMQQGENTTYIQYRSFRSTKPIYLTLNALVNYRDYHQTTTGYNWKMDLKLIEQGVKITAYPSAIPFYLFSEDAAISIHHTWYYRFDLAVERYRGLNAKEDHLHGATFEIRLEPEQTVTLVATTEPNANIDSETAYLKRHHYKQELLNKSSTTNIPTTLQHLILAADQFIVDRPLPNEPDGKTIIAGYPWFSDWGRDTMISLPGLTLATHRPEIARTILRTFAYYLDQGMLPNVFPDGSETPAYNTVDATLWYFEAIHAYYQITQDRELLQELFPALVEVIEWHKKGTRYNIHLDSDGLIYAGVDGVQLTWMDAKVGTWVVTPRIGKPIEISVLWYNTLGIMAYFAEEIGQNAEYFLQMAQKTAFGFNRFWNETLGYCYDVLDSPDGNDSTLRPNQIFAVSLPNVKTLSPLLSYAQREAIVNTCGQKLLTSYGLRSLSPDAPQYKGQYGGAPRERDGAYHQGTVWGWLLGPFIQAHLKVYQNPTIAKSFLEPMLNHLQSGCVGSLGEIFDGDAPMTPRGAFAQAWTVAEVLRVGLLF</sequence>